<organism evidence="1 2">
    <name type="scientific">Zhongshania guokunii</name>
    <dbReference type="NCBI Taxonomy" id="641783"/>
    <lineage>
        <taxon>Bacteria</taxon>
        <taxon>Pseudomonadati</taxon>
        <taxon>Pseudomonadota</taxon>
        <taxon>Gammaproteobacteria</taxon>
        <taxon>Cellvibrionales</taxon>
        <taxon>Spongiibacteraceae</taxon>
        <taxon>Zhongshania</taxon>
    </lineage>
</organism>
<dbReference type="Proteomes" id="UP001557485">
    <property type="component" value="Unassembled WGS sequence"/>
</dbReference>
<evidence type="ECO:0000313" key="2">
    <source>
        <dbReference type="Proteomes" id="UP001557485"/>
    </source>
</evidence>
<reference evidence="1 2" key="1">
    <citation type="journal article" date="2011" name="Int. J. Syst. Evol. Microbiol.">
        <title>Zhongshania antarctica gen. nov., sp. nov. and Zhongshania guokunii sp. nov., gammaproteobacteria respectively isolated from coastal attached (fast) ice and surface seawater of the Antarctic.</title>
        <authorList>
            <person name="Li H.J."/>
            <person name="Zhang X.Y."/>
            <person name="Chen C.X."/>
            <person name="Zhang Y.J."/>
            <person name="Gao Z.M."/>
            <person name="Yu Y."/>
            <person name="Chen X.L."/>
            <person name="Chen B."/>
            <person name="Zhang Y.Z."/>
        </authorList>
    </citation>
    <scope>NUCLEOTIDE SEQUENCE [LARGE SCALE GENOMIC DNA]</scope>
    <source>
        <strain evidence="1 2">ZS6-22T</strain>
    </source>
</reference>
<dbReference type="EMBL" id="JBFRYA010000007">
    <property type="protein sequence ID" value="MEX1669226.1"/>
    <property type="molecule type" value="Genomic_DNA"/>
</dbReference>
<name>A0ABV3U5P4_9GAMM</name>
<keyword evidence="2" id="KW-1185">Reference proteome</keyword>
<protein>
    <submittedName>
        <fullName evidence="1">Uncharacterized protein</fullName>
    </submittedName>
</protein>
<dbReference type="RefSeq" id="WP_368381498.1">
    <property type="nucleotide sequence ID" value="NZ_JBFRYA010000007.1"/>
</dbReference>
<comment type="caution">
    <text evidence="1">The sequence shown here is derived from an EMBL/GenBank/DDBJ whole genome shotgun (WGS) entry which is preliminary data.</text>
</comment>
<evidence type="ECO:0000313" key="1">
    <source>
        <dbReference type="EMBL" id="MEX1669226.1"/>
    </source>
</evidence>
<accession>A0ABV3U5P4</accession>
<gene>
    <name evidence="1" type="ORF">AB4876_09910</name>
</gene>
<proteinExistence type="predicted"/>
<sequence>MPELSTVCQVALADYELYMPLLEAMEQDLEETLAENSDAQFFVGRSLVVNRFLNTLRGLMGEEGGRLPLLDESAPIPSTSVFALIQRYHVAFLAAKPLAC</sequence>